<proteinExistence type="predicted"/>
<dbReference type="Proteomes" id="UP000077013">
    <property type="component" value="Unassembled WGS sequence"/>
</dbReference>
<sequence>MKIKSLLLFLSLISVSAFSQDKTIAYRNADNEFIGKFSSKENTAPLPPPSETFHFLKSYSLNIRWRTYMGEPLERYKFNWERSDGYTIKVDGIKRSIKSEDLKEYPDLLKRFEEIRPTRVDLKLYGTAGGRTKDELGAFSVGKITIPSEQTVNFVSYTYIVKDDDLLIGRSGYSRSQWVDSAPETWNEFLNWTGGFKSFNIPTNEFKRLPSEDQSKRIKDIKSIWKQINAIQMQGEIENIEWPELEMINIIKTYDRYKNKKKSKKTESDDDFWNGEDEKVTKKTENDDFWSGESKKNTTVDFWSGKGSTEEEVNVQKSIATATGNQYIGQKEVLTKRITISYYDHGEIDGDRINIKHNGKTKANNVTLRSYDENLSLDLEEGVNRISFEALNQGSAGQNTASFTVYDANKNVLYTNEWKINTGFKGTLLLIKL</sequence>
<gene>
    <name evidence="2" type="ORF">ULVI_01025</name>
</gene>
<name>A0A167K6E0_9FLAO</name>
<dbReference type="AlphaFoldDB" id="A0A167K6E0"/>
<keyword evidence="1" id="KW-0732">Signal</keyword>
<dbReference type="OrthoDB" id="1148517at2"/>
<feature type="signal peptide" evidence="1">
    <location>
        <begin position="1"/>
        <end position="19"/>
    </location>
</feature>
<protein>
    <submittedName>
        <fullName evidence="2">Uncharacterized protein</fullName>
    </submittedName>
</protein>
<evidence type="ECO:0000256" key="1">
    <source>
        <dbReference type="SAM" id="SignalP"/>
    </source>
</evidence>
<evidence type="ECO:0000313" key="3">
    <source>
        <dbReference type="Proteomes" id="UP000077013"/>
    </source>
</evidence>
<evidence type="ECO:0000313" key="2">
    <source>
        <dbReference type="EMBL" id="OAB81435.1"/>
    </source>
</evidence>
<keyword evidence="3" id="KW-1185">Reference proteome</keyword>
<feature type="chain" id="PRO_5007889195" evidence="1">
    <location>
        <begin position="20"/>
        <end position="433"/>
    </location>
</feature>
<comment type="caution">
    <text evidence="2">The sequence shown here is derived from an EMBL/GenBank/DDBJ whole genome shotgun (WGS) entry which is preliminary data.</text>
</comment>
<reference evidence="2 3" key="1">
    <citation type="submission" date="2016-02" db="EMBL/GenBank/DDBJ databases">
        <title>Ulvibacter sp. LPB0005, isolated from Thais luteostoma.</title>
        <authorList>
            <person name="Shin S.-K."/>
            <person name="Yi H."/>
        </authorList>
    </citation>
    <scope>NUCLEOTIDE SEQUENCE [LARGE SCALE GENOMIC DNA]</scope>
    <source>
        <strain evidence="2 3">LPB0005</strain>
    </source>
</reference>
<accession>A0A167K6E0</accession>
<dbReference type="RefSeq" id="WP_068588585.1">
    <property type="nucleotide sequence ID" value="NZ_LRXL01000012.1"/>
</dbReference>
<organism evidence="2 3">
    <name type="scientific">Cochleicola gelatinilyticus</name>
    <dbReference type="NCBI Taxonomy" id="1763537"/>
    <lineage>
        <taxon>Bacteria</taxon>
        <taxon>Pseudomonadati</taxon>
        <taxon>Bacteroidota</taxon>
        <taxon>Flavobacteriia</taxon>
        <taxon>Flavobacteriales</taxon>
        <taxon>Flavobacteriaceae</taxon>
        <taxon>Cochleicola</taxon>
    </lineage>
</organism>
<dbReference type="EMBL" id="LRXL01000012">
    <property type="protein sequence ID" value="OAB81435.1"/>
    <property type="molecule type" value="Genomic_DNA"/>
</dbReference>
<dbReference type="STRING" id="1763537.ULVI_01025"/>